<dbReference type="GeneID" id="61765985"/>
<dbReference type="InterPro" id="IPR013785">
    <property type="entry name" value="Aldolase_TIM"/>
</dbReference>
<dbReference type="EMBL" id="LR590463">
    <property type="protein sequence ID" value="VTP63236.1"/>
    <property type="molecule type" value="Genomic_DNA"/>
</dbReference>
<dbReference type="HAMAP" id="MF_01200_B">
    <property type="entry name" value="OMPdecase_type1_B"/>
    <property type="match status" value="1"/>
</dbReference>
<evidence type="ECO:0000256" key="10">
    <source>
        <dbReference type="PIRSR" id="PIRSR614732-1"/>
    </source>
</evidence>
<dbReference type="CDD" id="cd04725">
    <property type="entry name" value="OMP_decarboxylase_like"/>
    <property type="match status" value="1"/>
</dbReference>
<feature type="binding site" evidence="9 11">
    <location>
        <position position="201"/>
    </location>
    <ligand>
        <name>substrate</name>
    </ligand>
</feature>
<dbReference type="InterPro" id="IPR011060">
    <property type="entry name" value="RibuloseP-bd_barrel"/>
</dbReference>
<dbReference type="GO" id="GO:0044205">
    <property type="term" value="P:'de novo' UMP biosynthetic process"/>
    <property type="evidence" value="ECO:0007669"/>
    <property type="project" value="UniProtKB-UniRule"/>
</dbReference>
<evidence type="ECO:0000256" key="8">
    <source>
        <dbReference type="ARBA" id="ARBA00061012"/>
    </source>
</evidence>
<dbReference type="NCBIfam" id="NF001273">
    <property type="entry name" value="PRK00230.1"/>
    <property type="match status" value="1"/>
</dbReference>
<evidence type="ECO:0000256" key="2">
    <source>
        <dbReference type="ARBA" id="ARBA00004861"/>
    </source>
</evidence>
<evidence type="ECO:0000313" key="16">
    <source>
        <dbReference type="EMBL" id="VTP63236.1"/>
    </source>
</evidence>
<dbReference type="RefSeq" id="WP_171020738.1">
    <property type="nucleotide sequence ID" value="NZ_CAMIPJ010000001.1"/>
</dbReference>
<dbReference type="PANTHER" id="PTHR32119">
    <property type="entry name" value="OROTIDINE 5'-PHOSPHATE DECARBOXYLASE"/>
    <property type="match status" value="1"/>
</dbReference>
<gene>
    <name evidence="9 15" type="primary">pyrF</name>
    <name evidence="14" type="ORF">I5U13_05660</name>
    <name evidence="15" type="ORF">NCTC10036_03820</name>
    <name evidence="16" type="ORF">NCTC12971_03039</name>
</gene>
<feature type="active site" description="For OMPdecase activity" evidence="10">
    <location>
        <position position="71"/>
    </location>
</feature>
<feature type="active site" description="For OMPdecase activity" evidence="10">
    <location>
        <position position="73"/>
    </location>
</feature>
<feature type="binding site" evidence="9 11">
    <location>
        <position position="22"/>
    </location>
    <ligand>
        <name>substrate</name>
    </ligand>
</feature>
<evidence type="ECO:0000313" key="15">
    <source>
        <dbReference type="EMBL" id="VEI69904.1"/>
    </source>
</evidence>
<evidence type="ECO:0000256" key="1">
    <source>
        <dbReference type="ARBA" id="ARBA00002356"/>
    </source>
</evidence>
<evidence type="ECO:0000256" key="6">
    <source>
        <dbReference type="ARBA" id="ARBA00023239"/>
    </source>
</evidence>
<reference evidence="14 19" key="2">
    <citation type="submission" date="2020-11" db="EMBL/GenBank/DDBJ databases">
        <title>Enhanced detection system for hospital associated transmission using whole genome sequencing surveillance.</title>
        <authorList>
            <person name="Harrison L.H."/>
            <person name="Van Tyne D."/>
            <person name="Marsh J.W."/>
            <person name="Griffith M.P."/>
            <person name="Snyder D.J."/>
            <person name="Cooper V.S."/>
            <person name="Mustapha M."/>
        </authorList>
    </citation>
    <scope>NUCLEOTIDE SEQUENCE [LARGE SCALE GENOMIC DNA]</scope>
    <source>
        <strain evidence="14 19">SER00230</strain>
    </source>
</reference>
<reference evidence="15 17" key="1">
    <citation type="submission" date="2018-12" db="EMBL/GenBank/DDBJ databases">
        <authorList>
            <consortium name="Pathogen Informatics"/>
        </authorList>
    </citation>
    <scope>NUCLEOTIDE SEQUENCE [LARGE SCALE GENOMIC DNA]</scope>
    <source>
        <strain evidence="15 17">NCTC10036</strain>
        <strain evidence="16 18">NCTC12971</strain>
    </source>
</reference>
<evidence type="ECO:0000313" key="19">
    <source>
        <dbReference type="Proteomes" id="UP000624159"/>
    </source>
</evidence>
<feature type="binding site" evidence="9 11">
    <location>
        <position position="131"/>
    </location>
    <ligand>
        <name>substrate</name>
    </ligand>
</feature>
<dbReference type="InterPro" id="IPR047596">
    <property type="entry name" value="OMPdecase_bac"/>
</dbReference>
<keyword evidence="4 9" id="KW-0210">Decarboxylase</keyword>
<feature type="domain" description="Orotidine 5'-phosphate decarboxylase" evidence="13">
    <location>
        <begin position="16"/>
        <end position="237"/>
    </location>
</feature>
<dbReference type="Pfam" id="PF00215">
    <property type="entry name" value="OMPdecase"/>
    <property type="match status" value="1"/>
</dbReference>
<evidence type="ECO:0000256" key="7">
    <source>
        <dbReference type="ARBA" id="ARBA00049157"/>
    </source>
</evidence>
<comment type="pathway">
    <text evidence="2 9 12">Pyrimidine metabolism; UMP biosynthesis via de novo pathway; UMP from orotate: step 2/2.</text>
</comment>
<protein>
    <recommendedName>
        <fullName evidence="9">Orotidine 5'-phosphate decarboxylase</fullName>
        <ecNumber evidence="9">4.1.1.23</ecNumber>
    </recommendedName>
    <alternativeName>
        <fullName evidence="9">OMP decarboxylase</fullName>
        <shortName evidence="9">OMPDCase</shortName>
        <shortName evidence="9">OMPdecase</shortName>
    </alternativeName>
</protein>
<comment type="similarity">
    <text evidence="8 9">Belongs to the OMP decarboxylase family. Type 1 subfamily.</text>
</comment>
<dbReference type="FunFam" id="3.20.20.70:FF:000015">
    <property type="entry name" value="Orotidine 5'-phosphate decarboxylase"/>
    <property type="match status" value="1"/>
</dbReference>
<dbReference type="SMART" id="SM00934">
    <property type="entry name" value="OMPdecase"/>
    <property type="match status" value="1"/>
</dbReference>
<organism evidence="15 17">
    <name type="scientific">Serratia rubidaea</name>
    <name type="common">Serratia marinorubra</name>
    <dbReference type="NCBI Taxonomy" id="61652"/>
    <lineage>
        <taxon>Bacteria</taxon>
        <taxon>Pseudomonadati</taxon>
        <taxon>Pseudomonadota</taxon>
        <taxon>Gammaproteobacteria</taxon>
        <taxon>Enterobacterales</taxon>
        <taxon>Yersiniaceae</taxon>
        <taxon>Serratia</taxon>
    </lineage>
</organism>
<dbReference type="InterPro" id="IPR001754">
    <property type="entry name" value="OMPdeCOase_dom"/>
</dbReference>
<dbReference type="InterPro" id="IPR018089">
    <property type="entry name" value="OMPdecase_AS"/>
</dbReference>
<evidence type="ECO:0000256" key="12">
    <source>
        <dbReference type="RuleBase" id="RU000512"/>
    </source>
</evidence>
<proteinExistence type="inferred from homology"/>
<feature type="binding site" evidence="9 11">
    <location>
        <position position="221"/>
    </location>
    <ligand>
        <name>substrate</name>
    </ligand>
</feature>
<evidence type="ECO:0000313" key="18">
    <source>
        <dbReference type="Proteomes" id="UP000307968"/>
    </source>
</evidence>
<evidence type="ECO:0000313" key="17">
    <source>
        <dbReference type="Proteomes" id="UP000281904"/>
    </source>
</evidence>
<dbReference type="PANTHER" id="PTHR32119:SF2">
    <property type="entry name" value="OROTIDINE 5'-PHOSPHATE DECARBOXYLASE"/>
    <property type="match status" value="1"/>
</dbReference>
<keyword evidence="5 9" id="KW-0665">Pyrimidine biosynthesis</keyword>
<dbReference type="Proteomes" id="UP000307968">
    <property type="component" value="Chromosome"/>
</dbReference>
<comment type="function">
    <text evidence="1 9">Catalyzes the decarboxylation of orotidine 5'-monophosphate (OMP) to uridine 5'-monophosphate (UMP).</text>
</comment>
<dbReference type="EC" id="4.1.1.23" evidence="9"/>
<evidence type="ECO:0000256" key="11">
    <source>
        <dbReference type="PIRSR" id="PIRSR614732-2"/>
    </source>
</evidence>
<dbReference type="EMBL" id="JADULK010000002">
    <property type="protein sequence ID" value="MBH1929149.1"/>
    <property type="molecule type" value="Genomic_DNA"/>
</dbReference>
<evidence type="ECO:0000256" key="3">
    <source>
        <dbReference type="ARBA" id="ARBA00011738"/>
    </source>
</evidence>
<dbReference type="UniPathway" id="UPA00070">
    <property type="reaction ID" value="UER00120"/>
</dbReference>
<evidence type="ECO:0000313" key="14">
    <source>
        <dbReference type="EMBL" id="MBH1929149.1"/>
    </source>
</evidence>
<evidence type="ECO:0000256" key="9">
    <source>
        <dbReference type="HAMAP-Rule" id="MF_01200"/>
    </source>
</evidence>
<evidence type="ECO:0000256" key="4">
    <source>
        <dbReference type="ARBA" id="ARBA00022793"/>
    </source>
</evidence>
<feature type="binding site" evidence="9 11">
    <location>
        <position position="192"/>
    </location>
    <ligand>
        <name>substrate</name>
    </ligand>
</feature>
<dbReference type="SUPFAM" id="SSF51366">
    <property type="entry name" value="Ribulose-phoshate binding barrel"/>
    <property type="match status" value="1"/>
</dbReference>
<feature type="active site" description="Proton donor" evidence="9">
    <location>
        <position position="73"/>
    </location>
</feature>
<dbReference type="PROSITE" id="PS00156">
    <property type="entry name" value="OMPDECASE"/>
    <property type="match status" value="1"/>
</dbReference>
<dbReference type="GO" id="GO:0004590">
    <property type="term" value="F:orotidine-5'-phosphate decarboxylase activity"/>
    <property type="evidence" value="ECO:0007669"/>
    <property type="project" value="UniProtKB-UniRule"/>
</dbReference>
<feature type="active site" description="For OMPdecase activity" evidence="10">
    <location>
        <position position="76"/>
    </location>
</feature>
<dbReference type="InterPro" id="IPR014732">
    <property type="entry name" value="OMPdecase"/>
</dbReference>
<keyword evidence="6 9" id="KW-0456">Lyase</keyword>
<comment type="subunit">
    <text evidence="3 9">Homodimer.</text>
</comment>
<name>A0A3S5F2D4_SERRU</name>
<dbReference type="GO" id="GO:0006207">
    <property type="term" value="P:'de novo' pyrimidine nucleobase biosynthetic process"/>
    <property type="evidence" value="ECO:0007669"/>
    <property type="project" value="InterPro"/>
</dbReference>
<keyword evidence="19" id="KW-1185">Reference proteome</keyword>
<dbReference type="NCBIfam" id="TIGR01740">
    <property type="entry name" value="pyrF"/>
    <property type="match status" value="1"/>
</dbReference>
<evidence type="ECO:0000259" key="13">
    <source>
        <dbReference type="SMART" id="SM00934"/>
    </source>
</evidence>
<dbReference type="Proteomes" id="UP000624159">
    <property type="component" value="Unassembled WGS sequence"/>
</dbReference>
<dbReference type="Gene3D" id="3.20.20.70">
    <property type="entry name" value="Aldolase class I"/>
    <property type="match status" value="1"/>
</dbReference>
<sequence>MSSESNVNNNGLKSSPIVVALDYADKNAALAFVDRIDPQDCRLKVGKEMFTLFGPQLVRDLHQRGFDVFLDLKFHDIPNTTAHAVAAAAELGVWMVNVHASGGARMMNAAKEALLPYGNEAPLLIAVTVLTSMEAEDLRAIGIDISPAEQAERLARLTRDCGLDGVVCSAQEAQRLKAACGSQFQLVTPGIRPQGSATGDQRRVMTPVEAQAAGVDYMVIGRPITQSADPAATLAAIRASLR</sequence>
<evidence type="ECO:0000256" key="5">
    <source>
        <dbReference type="ARBA" id="ARBA00022975"/>
    </source>
</evidence>
<feature type="binding site" evidence="9">
    <location>
        <begin position="71"/>
        <end position="80"/>
    </location>
    <ligand>
        <name>substrate</name>
    </ligand>
</feature>
<dbReference type="AlphaFoldDB" id="A0A3S5F2D4"/>
<dbReference type="GO" id="GO:0005829">
    <property type="term" value="C:cytosol"/>
    <property type="evidence" value="ECO:0007669"/>
    <property type="project" value="TreeGrafter"/>
</dbReference>
<accession>A0A3S5F2D4</accession>
<dbReference type="Proteomes" id="UP000281904">
    <property type="component" value="Chromosome"/>
</dbReference>
<dbReference type="EMBL" id="LR134493">
    <property type="protein sequence ID" value="VEI69904.1"/>
    <property type="molecule type" value="Genomic_DNA"/>
</dbReference>
<feature type="binding site" evidence="9 11">
    <location>
        <position position="44"/>
    </location>
    <ligand>
        <name>substrate</name>
    </ligand>
</feature>
<feature type="binding site" evidence="9 11">
    <location>
        <position position="222"/>
    </location>
    <ligand>
        <name>substrate</name>
    </ligand>
</feature>
<comment type="catalytic activity">
    <reaction evidence="7 9 12">
        <text>orotidine 5'-phosphate + H(+) = UMP + CO2</text>
        <dbReference type="Rhea" id="RHEA:11596"/>
        <dbReference type="ChEBI" id="CHEBI:15378"/>
        <dbReference type="ChEBI" id="CHEBI:16526"/>
        <dbReference type="ChEBI" id="CHEBI:57538"/>
        <dbReference type="ChEBI" id="CHEBI:57865"/>
        <dbReference type="EC" id="4.1.1.23"/>
    </reaction>
</comment>